<dbReference type="InterPro" id="IPR021109">
    <property type="entry name" value="Peptidase_aspartic_dom_sf"/>
</dbReference>
<evidence type="ECO:0000313" key="4">
    <source>
        <dbReference type="Proteomes" id="UP001151760"/>
    </source>
</evidence>
<dbReference type="Proteomes" id="UP001151760">
    <property type="component" value="Unassembled WGS sequence"/>
</dbReference>
<accession>A0ABQ5DF22</accession>
<feature type="domain" description="CCHC-type" evidence="2">
    <location>
        <begin position="219"/>
        <end position="234"/>
    </location>
</feature>
<dbReference type="Gene3D" id="2.40.70.10">
    <property type="entry name" value="Acid Proteases"/>
    <property type="match status" value="1"/>
</dbReference>
<keyword evidence="4" id="KW-1185">Reference proteome</keyword>
<dbReference type="CDD" id="cd01647">
    <property type="entry name" value="RT_LTR"/>
    <property type="match status" value="1"/>
</dbReference>
<keyword evidence="1" id="KW-0863">Zinc-finger</keyword>
<dbReference type="PROSITE" id="PS50158">
    <property type="entry name" value="ZF_CCHC"/>
    <property type="match status" value="1"/>
</dbReference>
<proteinExistence type="predicted"/>
<evidence type="ECO:0000313" key="3">
    <source>
        <dbReference type="EMBL" id="GJT37572.1"/>
    </source>
</evidence>
<dbReference type="Pfam" id="PF00098">
    <property type="entry name" value="zf-CCHC"/>
    <property type="match status" value="1"/>
</dbReference>
<reference evidence="3" key="1">
    <citation type="journal article" date="2022" name="Int. J. Mol. Sci.">
        <title>Draft Genome of Tanacetum Coccineum: Genomic Comparison of Closely Related Tanacetum-Family Plants.</title>
        <authorList>
            <person name="Yamashiro T."/>
            <person name="Shiraishi A."/>
            <person name="Nakayama K."/>
            <person name="Satake H."/>
        </authorList>
    </citation>
    <scope>NUCLEOTIDE SEQUENCE</scope>
</reference>
<dbReference type="InterPro" id="IPR001878">
    <property type="entry name" value="Znf_CCHC"/>
</dbReference>
<sequence>MESVFHISNCTPRCQVKYATCILQNGTLTWWNSHKRTVRTDVAYAMTWKELMRLMTEVYYPRNEMVPKEEDKIKRFIWGLPDSIQGNVTLFSLTRFQDAVRMASSLMDQKVRANATRQANNNRKWENHSRDNHVHQQPFKRTNVSRAYTAGRNEKKPYSGSLPYCNKCKLYHTRSCTVKSGNFKKVGHMSRDCKTPAAATTSTGNQRNPLANQRTTVTCYECEKQGHYRSDCPKLKNQTHGNQARNREARGRAFALGGGGEVNQDSNVVTDMFLLNNRYASMLFDTGADRNFVSTRFSSLIDISPTALDTKYSVELANGKIIGANTIIRGYTLNFLNHSFDIDVMPITKRKTEDKSKEKRLKDVPIVHDFSEVFPKDLPGLPPARQVEFQIDLVPSVAPGAPVLFVKKKDGSFRMCIDYRELNKLTVKNRYPLPKIDDLFDQLQGSGVYSKNDLRAGYHQLRVREEDIPKTVSRTRYGR</sequence>
<keyword evidence="1" id="KW-0479">Metal-binding</keyword>
<keyword evidence="1" id="KW-0862">Zinc</keyword>
<evidence type="ECO:0000256" key="1">
    <source>
        <dbReference type="PROSITE-ProRule" id="PRU00047"/>
    </source>
</evidence>
<name>A0ABQ5DF22_9ASTR</name>
<organism evidence="3 4">
    <name type="scientific">Tanacetum coccineum</name>
    <dbReference type="NCBI Taxonomy" id="301880"/>
    <lineage>
        <taxon>Eukaryota</taxon>
        <taxon>Viridiplantae</taxon>
        <taxon>Streptophyta</taxon>
        <taxon>Embryophyta</taxon>
        <taxon>Tracheophyta</taxon>
        <taxon>Spermatophyta</taxon>
        <taxon>Magnoliopsida</taxon>
        <taxon>eudicotyledons</taxon>
        <taxon>Gunneridae</taxon>
        <taxon>Pentapetalae</taxon>
        <taxon>asterids</taxon>
        <taxon>campanulids</taxon>
        <taxon>Asterales</taxon>
        <taxon>Asteraceae</taxon>
        <taxon>Asteroideae</taxon>
        <taxon>Anthemideae</taxon>
        <taxon>Anthemidinae</taxon>
        <taxon>Tanacetum</taxon>
    </lineage>
</organism>
<dbReference type="InterPro" id="IPR043502">
    <property type="entry name" value="DNA/RNA_pol_sf"/>
</dbReference>
<dbReference type="PANTHER" id="PTHR15503:SF45">
    <property type="entry name" value="RNA-DIRECTED DNA POLYMERASE HOMOLOG"/>
    <property type="match status" value="1"/>
</dbReference>
<dbReference type="PANTHER" id="PTHR15503">
    <property type="entry name" value="LDOC1 RELATED"/>
    <property type="match status" value="1"/>
</dbReference>
<dbReference type="InterPro" id="IPR036875">
    <property type="entry name" value="Znf_CCHC_sf"/>
</dbReference>
<dbReference type="Gene3D" id="3.10.10.10">
    <property type="entry name" value="HIV Type 1 Reverse Transcriptase, subunit A, domain 1"/>
    <property type="match status" value="1"/>
</dbReference>
<dbReference type="GO" id="GO:0003964">
    <property type="term" value="F:RNA-directed DNA polymerase activity"/>
    <property type="evidence" value="ECO:0007669"/>
    <property type="project" value="UniProtKB-KW"/>
</dbReference>
<protein>
    <submittedName>
        <fullName evidence="3">Reverse transcriptase domain-containing protein</fullName>
    </submittedName>
</protein>
<dbReference type="InterPro" id="IPR000477">
    <property type="entry name" value="RT_dom"/>
</dbReference>
<dbReference type="Gene3D" id="3.30.70.270">
    <property type="match status" value="1"/>
</dbReference>
<keyword evidence="3" id="KW-0548">Nucleotidyltransferase</keyword>
<gene>
    <name evidence="3" type="ORF">Tco_0937437</name>
</gene>
<dbReference type="InterPro" id="IPR032567">
    <property type="entry name" value="RTL1-rel"/>
</dbReference>
<dbReference type="SUPFAM" id="SSF57756">
    <property type="entry name" value="Retrovirus zinc finger-like domains"/>
    <property type="match status" value="1"/>
</dbReference>
<dbReference type="Gene3D" id="4.10.60.10">
    <property type="entry name" value="Zinc finger, CCHC-type"/>
    <property type="match status" value="1"/>
</dbReference>
<comment type="caution">
    <text evidence="3">The sequence shown here is derived from an EMBL/GenBank/DDBJ whole genome shotgun (WGS) entry which is preliminary data.</text>
</comment>
<reference evidence="3" key="2">
    <citation type="submission" date="2022-01" db="EMBL/GenBank/DDBJ databases">
        <authorList>
            <person name="Yamashiro T."/>
            <person name="Shiraishi A."/>
            <person name="Satake H."/>
            <person name="Nakayama K."/>
        </authorList>
    </citation>
    <scope>NUCLEOTIDE SEQUENCE</scope>
</reference>
<dbReference type="SUPFAM" id="SSF56672">
    <property type="entry name" value="DNA/RNA polymerases"/>
    <property type="match status" value="1"/>
</dbReference>
<dbReference type="InterPro" id="IPR043128">
    <property type="entry name" value="Rev_trsase/Diguanyl_cyclase"/>
</dbReference>
<dbReference type="CDD" id="cd00303">
    <property type="entry name" value="retropepsin_like"/>
    <property type="match status" value="1"/>
</dbReference>
<evidence type="ECO:0000259" key="2">
    <source>
        <dbReference type="PROSITE" id="PS50158"/>
    </source>
</evidence>
<dbReference type="Pfam" id="PF00078">
    <property type="entry name" value="RVT_1"/>
    <property type="match status" value="1"/>
</dbReference>
<keyword evidence="3" id="KW-0808">Transferase</keyword>
<keyword evidence="3" id="KW-0695">RNA-directed DNA polymerase</keyword>
<dbReference type="EMBL" id="BQNB010015233">
    <property type="protein sequence ID" value="GJT37572.1"/>
    <property type="molecule type" value="Genomic_DNA"/>
</dbReference>
<dbReference type="SMART" id="SM00343">
    <property type="entry name" value="ZnF_C2HC"/>
    <property type="match status" value="2"/>
</dbReference>
<dbReference type="Pfam" id="PF08284">
    <property type="entry name" value="RVP_2"/>
    <property type="match status" value="1"/>
</dbReference>